<evidence type="ECO:0000259" key="1">
    <source>
        <dbReference type="Pfam" id="PF12147"/>
    </source>
</evidence>
<dbReference type="InterPro" id="IPR022744">
    <property type="entry name" value="MeTrfase_dom_put"/>
</dbReference>
<evidence type="ECO:0000313" key="2">
    <source>
        <dbReference type="EMBL" id="KAA5842366.1"/>
    </source>
</evidence>
<dbReference type="GO" id="GO:0008168">
    <property type="term" value="F:methyltransferase activity"/>
    <property type="evidence" value="ECO:0007669"/>
    <property type="project" value="UniProtKB-KW"/>
</dbReference>
<dbReference type="InterPro" id="IPR029063">
    <property type="entry name" value="SAM-dependent_MTases_sf"/>
</dbReference>
<protein>
    <submittedName>
        <fullName evidence="2">Class I SAM-dependent methyltransferase</fullName>
    </submittedName>
</protein>
<comment type="caution">
    <text evidence="2">The sequence shown here is derived from an EMBL/GenBank/DDBJ whole genome shotgun (WGS) entry which is preliminary data.</text>
</comment>
<keyword evidence="2" id="KW-0489">Methyltransferase</keyword>
<dbReference type="Proteomes" id="UP000323924">
    <property type="component" value="Unassembled WGS sequence"/>
</dbReference>
<reference evidence="2 3" key="1">
    <citation type="submission" date="2019-09" db="EMBL/GenBank/DDBJ databases">
        <authorList>
            <person name="Vacheron J."/>
            <person name="Dubost A."/>
            <person name="Prigent-Combaret C."/>
            <person name="Muller D."/>
        </authorList>
    </citation>
    <scope>NUCLEOTIDE SEQUENCE [LARGE SCALE GENOMIC DNA]</scope>
    <source>
        <strain evidence="2 3">JV497</strain>
    </source>
</reference>
<dbReference type="AlphaFoldDB" id="A0AB34C6X6"/>
<dbReference type="Pfam" id="PF12147">
    <property type="entry name" value="Methyltransf_20"/>
    <property type="match status" value="1"/>
</dbReference>
<feature type="domain" description="Methyltransferase" evidence="1">
    <location>
        <begin position="25"/>
        <end position="156"/>
    </location>
</feature>
<evidence type="ECO:0000313" key="3">
    <source>
        <dbReference type="Proteomes" id="UP000323924"/>
    </source>
</evidence>
<accession>A0AB34C6X6</accession>
<gene>
    <name evidence="2" type="ORF">F2A38_11880</name>
</gene>
<name>A0AB34C6X6_9PSED</name>
<sequence>MQQKELAVNWQSWHENYRDFSPLQARLVEVSRQVAEAIDSMASPHVQILSLCAGDGRDLLQALSSVQAGKAVDATLIEFDQALVDQGRRAFAAQGWGDSVRFRCADATLFSTYQDLPKVELVMVCGVFGNVRNEHVQRLIDALPGFCRPGARVVWTRSLNEFDDGEAAADHIRRCFARSGFREAVFARTPEGTFAVGSFIYEGEQECLPATGQMFEFSAFWDRH</sequence>
<proteinExistence type="predicted"/>
<dbReference type="Gene3D" id="3.40.50.150">
    <property type="entry name" value="Vaccinia Virus protein VP39"/>
    <property type="match status" value="1"/>
</dbReference>
<dbReference type="EMBL" id="VWPC01000010">
    <property type="protein sequence ID" value="KAA5842366.1"/>
    <property type="molecule type" value="Genomic_DNA"/>
</dbReference>
<dbReference type="CDD" id="cd02440">
    <property type="entry name" value="AdoMet_MTases"/>
    <property type="match status" value="1"/>
</dbReference>
<organism evidence="2 3">
    <name type="scientific">Pseudomonas chlororaphis</name>
    <dbReference type="NCBI Taxonomy" id="587753"/>
    <lineage>
        <taxon>Bacteria</taxon>
        <taxon>Pseudomonadati</taxon>
        <taxon>Pseudomonadota</taxon>
        <taxon>Gammaproteobacteria</taxon>
        <taxon>Pseudomonadales</taxon>
        <taxon>Pseudomonadaceae</taxon>
        <taxon>Pseudomonas</taxon>
    </lineage>
</organism>
<dbReference type="GO" id="GO:0032259">
    <property type="term" value="P:methylation"/>
    <property type="evidence" value="ECO:0007669"/>
    <property type="project" value="UniProtKB-KW"/>
</dbReference>
<dbReference type="SUPFAM" id="SSF53335">
    <property type="entry name" value="S-adenosyl-L-methionine-dependent methyltransferases"/>
    <property type="match status" value="1"/>
</dbReference>
<keyword evidence="2" id="KW-0808">Transferase</keyword>